<keyword evidence="8" id="KW-0614">Plasmid</keyword>
<dbReference type="SMART" id="SM00079">
    <property type="entry name" value="PBPe"/>
    <property type="match status" value="1"/>
</dbReference>
<keyword evidence="3 5" id="KW-0732">Signal</keyword>
<dbReference type="OrthoDB" id="7248418at2"/>
<dbReference type="PROSITE" id="PS01039">
    <property type="entry name" value="SBP_BACTERIAL_3"/>
    <property type="match status" value="1"/>
</dbReference>
<dbReference type="SUPFAM" id="SSF53850">
    <property type="entry name" value="Periplasmic binding protein-like II"/>
    <property type="match status" value="1"/>
</dbReference>
<dbReference type="Gene3D" id="3.40.190.10">
    <property type="entry name" value="Periplasmic binding protein-like II"/>
    <property type="match status" value="2"/>
</dbReference>
<evidence type="ECO:0000256" key="3">
    <source>
        <dbReference type="ARBA" id="ARBA00022729"/>
    </source>
</evidence>
<comment type="subcellular location">
    <subcellularLocation>
        <location evidence="1">Cell envelope</location>
    </subcellularLocation>
</comment>
<evidence type="ECO:0000256" key="5">
    <source>
        <dbReference type="SAM" id="SignalP"/>
    </source>
</evidence>
<geneLocation type="plasmid" evidence="8">
    <name>unnamed1</name>
</geneLocation>
<comment type="similarity">
    <text evidence="2 4">Belongs to the bacterial solute-binding protein 3 family.</text>
</comment>
<gene>
    <name evidence="8" type="ORF">BB934_30580</name>
</gene>
<feature type="domain" description="Ionotropic glutamate receptor C-terminal" evidence="7">
    <location>
        <begin position="31"/>
        <end position="250"/>
    </location>
</feature>
<dbReference type="SMART" id="SM00062">
    <property type="entry name" value="PBPb"/>
    <property type="match status" value="1"/>
</dbReference>
<evidence type="ECO:0000256" key="2">
    <source>
        <dbReference type="ARBA" id="ARBA00010333"/>
    </source>
</evidence>
<accession>A0A1B2ERN3</accession>
<dbReference type="KEGG" id="moc:BB934_30580"/>
<dbReference type="PANTHER" id="PTHR35936">
    <property type="entry name" value="MEMBRANE-BOUND LYTIC MUREIN TRANSGLYCOSYLASE F"/>
    <property type="match status" value="1"/>
</dbReference>
<dbReference type="GO" id="GO:0030313">
    <property type="term" value="C:cell envelope"/>
    <property type="evidence" value="ECO:0007669"/>
    <property type="project" value="UniProtKB-SubCell"/>
</dbReference>
<feature type="signal peptide" evidence="5">
    <location>
        <begin position="1"/>
        <end position="29"/>
    </location>
</feature>
<dbReference type="Pfam" id="PF00497">
    <property type="entry name" value="SBP_bac_3"/>
    <property type="match status" value="1"/>
</dbReference>
<dbReference type="PANTHER" id="PTHR35936:SF17">
    <property type="entry name" value="ARGININE-BINDING EXTRACELLULAR PROTEIN ARTP"/>
    <property type="match status" value="1"/>
</dbReference>
<evidence type="ECO:0000313" key="8">
    <source>
        <dbReference type="EMBL" id="ANY82619.1"/>
    </source>
</evidence>
<proteinExistence type="inferred from homology"/>
<dbReference type="InterPro" id="IPR001638">
    <property type="entry name" value="Solute-binding_3/MltF_N"/>
</dbReference>
<organism evidence="8">
    <name type="scientific">Microvirga ossetica</name>
    <dbReference type="NCBI Taxonomy" id="1882682"/>
    <lineage>
        <taxon>Bacteria</taxon>
        <taxon>Pseudomonadati</taxon>
        <taxon>Pseudomonadota</taxon>
        <taxon>Alphaproteobacteria</taxon>
        <taxon>Hyphomicrobiales</taxon>
        <taxon>Methylobacteriaceae</taxon>
        <taxon>Microvirga</taxon>
    </lineage>
</organism>
<feature type="chain" id="PRO_5008536142" evidence="5">
    <location>
        <begin position="30"/>
        <end position="267"/>
    </location>
</feature>
<dbReference type="GO" id="GO:0016020">
    <property type="term" value="C:membrane"/>
    <property type="evidence" value="ECO:0007669"/>
    <property type="project" value="InterPro"/>
</dbReference>
<dbReference type="InterPro" id="IPR001320">
    <property type="entry name" value="Iontro_rcpt_C"/>
</dbReference>
<evidence type="ECO:0000259" key="6">
    <source>
        <dbReference type="SMART" id="SM00062"/>
    </source>
</evidence>
<dbReference type="InterPro" id="IPR018313">
    <property type="entry name" value="SBP_3_CS"/>
</dbReference>
<dbReference type="EMBL" id="CP016617">
    <property type="protein sequence ID" value="ANY82619.1"/>
    <property type="molecule type" value="Genomic_DNA"/>
</dbReference>
<evidence type="ECO:0000256" key="1">
    <source>
        <dbReference type="ARBA" id="ARBA00004196"/>
    </source>
</evidence>
<feature type="domain" description="Solute-binding protein family 3/N-terminal" evidence="6">
    <location>
        <begin position="31"/>
        <end position="251"/>
    </location>
</feature>
<reference evidence="8" key="1">
    <citation type="submission" date="2016-07" db="EMBL/GenBank/DDBJ databases">
        <title>Microvirga ossetica sp. nov. a new species of rhizobia isolated from root nodules of the legume species Vicia alpestris Steven originated from North Ossetia region in the Caucasus.</title>
        <authorList>
            <person name="Safronova V.I."/>
            <person name="Kuznetsova I.G."/>
            <person name="Sazanova A.L."/>
            <person name="Belimov A."/>
            <person name="Andronov E."/>
            <person name="Osledkin Y.S."/>
            <person name="Onishchuk O.P."/>
            <person name="Kurchak O.N."/>
            <person name="Shaposhnikov A.I."/>
            <person name="Willems A."/>
            <person name="Tikhonovich I.A."/>
        </authorList>
    </citation>
    <scope>NUCLEOTIDE SEQUENCE [LARGE SCALE GENOMIC DNA]</scope>
    <source>
        <strain evidence="8">V5/3M</strain>
        <plasmid evidence="8">unnamed1</plasmid>
    </source>
</reference>
<protein>
    <submittedName>
        <fullName evidence="8">ABC transporter substrate-binding protein</fullName>
    </submittedName>
</protein>
<dbReference type="AlphaFoldDB" id="A0A1B2ERN3"/>
<dbReference type="GO" id="GO:0015276">
    <property type="term" value="F:ligand-gated monoatomic ion channel activity"/>
    <property type="evidence" value="ECO:0007669"/>
    <property type="project" value="InterPro"/>
</dbReference>
<evidence type="ECO:0000256" key="4">
    <source>
        <dbReference type="RuleBase" id="RU003744"/>
    </source>
</evidence>
<evidence type="ECO:0000259" key="7">
    <source>
        <dbReference type="SMART" id="SM00079"/>
    </source>
</evidence>
<name>A0A1B2ERN3_9HYPH</name>
<dbReference type="RefSeq" id="WP_099513724.1">
    <property type="nucleotide sequence ID" value="NZ_CP016617.1"/>
</dbReference>
<sequence length="267" mass="29123">MSVKFTRRGTFAATLTAVLAMSAGTMASAADMKVGANVGNVPWEFQNEKGEIVGFEIDVAKEVGKRLNMNVSFVNIPFNGLFAAVQSGQVDAAVSSITITKKRLESVSFAQPYYDSDQSLAVRANSGIKNLDGMASKVAAVDTGSTGDMWSTQNQQKYKFSDIRRYEGLAPAMLDLAAGRIDGYVSDIPAVQYYIKDKPIYQVVERIPTGEQYSMMFAKNSPLAEKVNAEITKMKQDGTLAKIHEQWFGAKAEPNSTTVKVMEMPKL</sequence>